<gene>
    <name evidence="5" type="ORF">H6P81_010305</name>
</gene>
<comment type="caution">
    <text evidence="5">The sequence shown here is derived from an EMBL/GenBank/DDBJ whole genome shotgun (WGS) entry which is preliminary data.</text>
</comment>
<evidence type="ECO:0000259" key="4">
    <source>
        <dbReference type="Pfam" id="PF00234"/>
    </source>
</evidence>
<dbReference type="EMBL" id="JAINDJ010000004">
    <property type="protein sequence ID" value="KAG9450340.1"/>
    <property type="molecule type" value="Genomic_DNA"/>
</dbReference>
<keyword evidence="2" id="KW-0446">Lipid-binding</keyword>
<dbReference type="GO" id="GO:0006869">
    <property type="term" value="P:lipid transport"/>
    <property type="evidence" value="ECO:0007669"/>
    <property type="project" value="InterPro"/>
</dbReference>
<dbReference type="PANTHER" id="PTHR33214:SF69">
    <property type="entry name" value="BIFUNCTIONAL INHIBITOR_LIPID-TRANSFER PROTEIN_SEED STORAGE 2S ALBUMIN SUPERFAMILY PROTEIN"/>
    <property type="match status" value="1"/>
</dbReference>
<evidence type="ECO:0000256" key="3">
    <source>
        <dbReference type="SAM" id="SignalP"/>
    </source>
</evidence>
<dbReference type="InterPro" id="IPR016140">
    <property type="entry name" value="Bifunc_inhib/LTP/seed_store"/>
</dbReference>
<dbReference type="CDD" id="cd01959">
    <property type="entry name" value="nsLTP2"/>
    <property type="match status" value="1"/>
</dbReference>
<feature type="signal peptide" evidence="3">
    <location>
        <begin position="1"/>
        <end position="26"/>
    </location>
</feature>
<organism evidence="5 6">
    <name type="scientific">Aristolochia fimbriata</name>
    <name type="common">White veined hardy Dutchman's pipe vine</name>
    <dbReference type="NCBI Taxonomy" id="158543"/>
    <lineage>
        <taxon>Eukaryota</taxon>
        <taxon>Viridiplantae</taxon>
        <taxon>Streptophyta</taxon>
        <taxon>Embryophyta</taxon>
        <taxon>Tracheophyta</taxon>
        <taxon>Spermatophyta</taxon>
        <taxon>Magnoliopsida</taxon>
        <taxon>Magnoliidae</taxon>
        <taxon>Piperales</taxon>
        <taxon>Aristolochiaceae</taxon>
        <taxon>Aristolochia</taxon>
    </lineage>
</organism>
<dbReference type="GO" id="GO:0008289">
    <property type="term" value="F:lipid binding"/>
    <property type="evidence" value="ECO:0007669"/>
    <property type="project" value="UniProtKB-KW"/>
</dbReference>
<feature type="domain" description="Bifunctional inhibitor/plant lipid transfer protein/seed storage helical" evidence="4">
    <location>
        <begin position="32"/>
        <end position="93"/>
    </location>
</feature>
<protein>
    <recommendedName>
        <fullName evidence="4">Bifunctional inhibitor/plant lipid transfer protein/seed storage helical domain-containing protein</fullName>
    </recommendedName>
</protein>
<evidence type="ECO:0000256" key="2">
    <source>
        <dbReference type="ARBA" id="ARBA00023121"/>
    </source>
</evidence>
<dbReference type="AlphaFoldDB" id="A0AAV7EQH8"/>
<name>A0AAV7EQH8_ARIFI</name>
<evidence type="ECO:0000313" key="5">
    <source>
        <dbReference type="EMBL" id="KAG9450340.1"/>
    </source>
</evidence>
<dbReference type="InterPro" id="IPR036312">
    <property type="entry name" value="Bifun_inhib/LTP/seed_sf"/>
</dbReference>
<proteinExistence type="predicted"/>
<reference evidence="5 6" key="1">
    <citation type="submission" date="2021-07" db="EMBL/GenBank/DDBJ databases">
        <title>The Aristolochia fimbriata genome: insights into angiosperm evolution, floral development and chemical biosynthesis.</title>
        <authorList>
            <person name="Jiao Y."/>
        </authorList>
    </citation>
    <scope>NUCLEOTIDE SEQUENCE [LARGE SCALE GENOMIC DNA]</scope>
    <source>
        <strain evidence="5">IBCAS-2021</strain>
        <tissue evidence="5">Leaf</tissue>
    </source>
</reference>
<evidence type="ECO:0000256" key="1">
    <source>
        <dbReference type="ARBA" id="ARBA00022448"/>
    </source>
</evidence>
<dbReference type="Gene3D" id="1.10.110.10">
    <property type="entry name" value="Plant lipid-transfer and hydrophobic proteins"/>
    <property type="match status" value="1"/>
</dbReference>
<dbReference type="InterPro" id="IPR033872">
    <property type="entry name" value="nsLTP2"/>
</dbReference>
<accession>A0AAV7EQH8</accession>
<feature type="chain" id="PRO_5043372604" description="Bifunctional inhibitor/plant lipid transfer protein/seed storage helical domain-containing protein" evidence="3">
    <location>
        <begin position="27"/>
        <end position="158"/>
    </location>
</feature>
<dbReference type="Proteomes" id="UP000825729">
    <property type="component" value="Unassembled WGS sequence"/>
</dbReference>
<dbReference type="PANTHER" id="PTHR33214">
    <property type="entry name" value="BIFUNCTIONAL INHIBITOR/LIPID-TRANSFER PROTEIN/SEED STORAGE 2S ALBUMIN SUPERFAMILY PROTEIN"/>
    <property type="match status" value="1"/>
</dbReference>
<keyword evidence="3" id="KW-0732">Signal</keyword>
<dbReference type="SUPFAM" id="SSF47699">
    <property type="entry name" value="Bifunctional inhibitor/lipid-transfer protein/seed storage 2S albumin"/>
    <property type="match status" value="1"/>
</dbReference>
<evidence type="ECO:0000313" key="6">
    <source>
        <dbReference type="Proteomes" id="UP000825729"/>
    </source>
</evidence>
<dbReference type="Pfam" id="PF00234">
    <property type="entry name" value="Tryp_alpha_amyl"/>
    <property type="match status" value="1"/>
</dbReference>
<sequence>MKAPAFALFAVLVMLLVAGEAPLSTAVNCNPNELSVCAGPIFSGTPPSRDCCTKLNEQSTCFCQYLKNPALRPYISSPNARKLVSTCHTPTPKFSTRSRRLPQVPDMIASVAAGGTRKLASIMVSYGGHGNDKNATSCVIMVRHRIGAIKVCFDIIRR</sequence>
<keyword evidence="1" id="KW-0813">Transport</keyword>
<keyword evidence="6" id="KW-1185">Reference proteome</keyword>